<dbReference type="OrthoDB" id="2416294at2759"/>
<protein>
    <recommendedName>
        <fullName evidence="3">Tc1-like transposase DDE domain-containing protein</fullName>
    </recommendedName>
</protein>
<proteinExistence type="predicted"/>
<evidence type="ECO:0000313" key="2">
    <source>
        <dbReference type="Proteomes" id="UP000054538"/>
    </source>
</evidence>
<dbReference type="Proteomes" id="UP000054538">
    <property type="component" value="Unassembled WGS sequence"/>
</dbReference>
<gene>
    <name evidence="1" type="ORF">PAXRUDRAFT_53291</name>
</gene>
<dbReference type="GO" id="GO:0003676">
    <property type="term" value="F:nucleic acid binding"/>
    <property type="evidence" value="ECO:0007669"/>
    <property type="project" value="InterPro"/>
</dbReference>
<dbReference type="AlphaFoldDB" id="A0A0D0CA29"/>
<feature type="non-terminal residue" evidence="1">
    <location>
        <position position="1"/>
    </location>
</feature>
<sequence length="128" mass="14587">CCCHRILFNEPDFLNVESLLETQCCECGFHMIFLPKFHCELNFIEMCWGYAKQIYQLNPPSSKEADLEQNVITALAAIPLTMIFAMHSWRFMAAYKCGLDGAQPAWAVKKYCGHCVLPETLMADLDKA</sequence>
<dbReference type="InterPro" id="IPR036397">
    <property type="entry name" value="RNaseH_sf"/>
</dbReference>
<organism evidence="1 2">
    <name type="scientific">Paxillus rubicundulus Ve08.2h10</name>
    <dbReference type="NCBI Taxonomy" id="930991"/>
    <lineage>
        <taxon>Eukaryota</taxon>
        <taxon>Fungi</taxon>
        <taxon>Dikarya</taxon>
        <taxon>Basidiomycota</taxon>
        <taxon>Agaricomycotina</taxon>
        <taxon>Agaricomycetes</taxon>
        <taxon>Agaricomycetidae</taxon>
        <taxon>Boletales</taxon>
        <taxon>Paxilineae</taxon>
        <taxon>Paxillaceae</taxon>
        <taxon>Paxillus</taxon>
    </lineage>
</organism>
<dbReference type="InParanoid" id="A0A0D0CA29"/>
<feature type="non-terminal residue" evidence="1">
    <location>
        <position position="128"/>
    </location>
</feature>
<reference evidence="1 2" key="1">
    <citation type="submission" date="2014-04" db="EMBL/GenBank/DDBJ databases">
        <authorList>
            <consortium name="DOE Joint Genome Institute"/>
            <person name="Kuo A."/>
            <person name="Kohler A."/>
            <person name="Jargeat P."/>
            <person name="Nagy L.G."/>
            <person name="Floudas D."/>
            <person name="Copeland A."/>
            <person name="Barry K.W."/>
            <person name="Cichocki N."/>
            <person name="Veneault-Fourrey C."/>
            <person name="LaButti K."/>
            <person name="Lindquist E.A."/>
            <person name="Lipzen A."/>
            <person name="Lundell T."/>
            <person name="Morin E."/>
            <person name="Murat C."/>
            <person name="Sun H."/>
            <person name="Tunlid A."/>
            <person name="Henrissat B."/>
            <person name="Grigoriev I.V."/>
            <person name="Hibbett D.S."/>
            <person name="Martin F."/>
            <person name="Nordberg H.P."/>
            <person name="Cantor M.N."/>
            <person name="Hua S.X."/>
        </authorList>
    </citation>
    <scope>NUCLEOTIDE SEQUENCE [LARGE SCALE GENOMIC DNA]</scope>
    <source>
        <strain evidence="1 2">Ve08.2h10</strain>
    </source>
</reference>
<evidence type="ECO:0008006" key="3">
    <source>
        <dbReference type="Google" id="ProtNLM"/>
    </source>
</evidence>
<dbReference type="PANTHER" id="PTHR35871">
    <property type="entry name" value="EXPRESSED PROTEIN"/>
    <property type="match status" value="1"/>
</dbReference>
<dbReference type="Gene3D" id="3.30.420.10">
    <property type="entry name" value="Ribonuclease H-like superfamily/Ribonuclease H"/>
    <property type="match status" value="1"/>
</dbReference>
<dbReference type="EMBL" id="KN826192">
    <property type="protein sequence ID" value="KIK79762.1"/>
    <property type="molecule type" value="Genomic_DNA"/>
</dbReference>
<dbReference type="HOGENOM" id="CLU_005726_8_0_1"/>
<dbReference type="PANTHER" id="PTHR35871:SF1">
    <property type="entry name" value="CXC1-LIKE CYSTEINE CLUSTER ASSOCIATED WITH KDZ TRANSPOSASES DOMAIN-CONTAINING PROTEIN"/>
    <property type="match status" value="1"/>
</dbReference>
<reference evidence="2" key="2">
    <citation type="submission" date="2015-01" db="EMBL/GenBank/DDBJ databases">
        <title>Evolutionary Origins and Diversification of the Mycorrhizal Mutualists.</title>
        <authorList>
            <consortium name="DOE Joint Genome Institute"/>
            <consortium name="Mycorrhizal Genomics Consortium"/>
            <person name="Kohler A."/>
            <person name="Kuo A."/>
            <person name="Nagy L.G."/>
            <person name="Floudas D."/>
            <person name="Copeland A."/>
            <person name="Barry K.W."/>
            <person name="Cichocki N."/>
            <person name="Veneault-Fourrey C."/>
            <person name="LaButti K."/>
            <person name="Lindquist E.A."/>
            <person name="Lipzen A."/>
            <person name="Lundell T."/>
            <person name="Morin E."/>
            <person name="Murat C."/>
            <person name="Riley R."/>
            <person name="Ohm R."/>
            <person name="Sun H."/>
            <person name="Tunlid A."/>
            <person name="Henrissat B."/>
            <person name="Grigoriev I.V."/>
            <person name="Hibbett D.S."/>
            <person name="Martin F."/>
        </authorList>
    </citation>
    <scope>NUCLEOTIDE SEQUENCE [LARGE SCALE GENOMIC DNA]</scope>
    <source>
        <strain evidence="2">Ve08.2h10</strain>
    </source>
</reference>
<keyword evidence="2" id="KW-1185">Reference proteome</keyword>
<name>A0A0D0CA29_9AGAM</name>
<evidence type="ECO:0000313" key="1">
    <source>
        <dbReference type="EMBL" id="KIK79762.1"/>
    </source>
</evidence>
<accession>A0A0D0CA29</accession>